<dbReference type="Pfam" id="PF13472">
    <property type="entry name" value="Lipase_GDSL_2"/>
    <property type="match status" value="1"/>
</dbReference>
<evidence type="ECO:0000313" key="4">
    <source>
        <dbReference type="Proteomes" id="UP000247832"/>
    </source>
</evidence>
<gene>
    <name evidence="3" type="ORF">CVV68_08465</name>
</gene>
<dbReference type="OrthoDB" id="8215557at2"/>
<organism evidence="3 4">
    <name type="scientific">Arthrobacter livingstonensis</name>
    <dbReference type="NCBI Taxonomy" id="670078"/>
    <lineage>
        <taxon>Bacteria</taxon>
        <taxon>Bacillati</taxon>
        <taxon>Actinomycetota</taxon>
        <taxon>Actinomycetes</taxon>
        <taxon>Micrococcales</taxon>
        <taxon>Micrococcaceae</taxon>
        <taxon>Arthrobacter</taxon>
    </lineage>
</organism>
<reference evidence="3 4" key="1">
    <citation type="submission" date="2018-05" db="EMBL/GenBank/DDBJ databases">
        <title>Genetic diversity of glacier-inhabiting Cryobacterium bacteria in China and description of Cryobacterium mengkeensis sp. nov. and Arthrobacter glacialis sp. nov.</title>
        <authorList>
            <person name="Liu Q."/>
            <person name="Xin Y.-H."/>
        </authorList>
    </citation>
    <scope>NUCLEOTIDE SEQUENCE [LARGE SCALE GENOMIC DNA]</scope>
    <source>
        <strain evidence="3 4">LI2</strain>
    </source>
</reference>
<evidence type="ECO:0000313" key="3">
    <source>
        <dbReference type="EMBL" id="PYI67885.1"/>
    </source>
</evidence>
<dbReference type="RefSeq" id="WP_110500560.1">
    <property type="nucleotide sequence ID" value="NZ_QJVD01000007.1"/>
</dbReference>
<dbReference type="PROSITE" id="PS51257">
    <property type="entry name" value="PROKAR_LIPOPROTEIN"/>
    <property type="match status" value="1"/>
</dbReference>
<dbReference type="Gene3D" id="3.40.50.1110">
    <property type="entry name" value="SGNH hydrolase"/>
    <property type="match status" value="1"/>
</dbReference>
<feature type="domain" description="SGNH hydrolase-type esterase" evidence="2">
    <location>
        <begin position="121"/>
        <end position="294"/>
    </location>
</feature>
<dbReference type="CDD" id="cd00229">
    <property type="entry name" value="SGNH_hydrolase"/>
    <property type="match status" value="1"/>
</dbReference>
<keyword evidence="4" id="KW-1185">Reference proteome</keyword>
<dbReference type="Proteomes" id="UP000247832">
    <property type="component" value="Unassembled WGS sequence"/>
</dbReference>
<protein>
    <submittedName>
        <fullName evidence="3">GDSL family lipase</fullName>
    </submittedName>
</protein>
<dbReference type="InterPro" id="IPR036514">
    <property type="entry name" value="SGNH_hydro_sf"/>
</dbReference>
<name>A0A2V5L8Q2_9MICC</name>
<feature type="signal peptide" evidence="1">
    <location>
        <begin position="1"/>
        <end position="31"/>
    </location>
</feature>
<dbReference type="EMBL" id="QJVD01000007">
    <property type="protein sequence ID" value="PYI67885.1"/>
    <property type="molecule type" value="Genomic_DNA"/>
</dbReference>
<dbReference type="InterPro" id="IPR013830">
    <property type="entry name" value="SGNH_hydro"/>
</dbReference>
<dbReference type="SUPFAM" id="SSF52266">
    <property type="entry name" value="SGNH hydrolase"/>
    <property type="match status" value="1"/>
</dbReference>
<keyword evidence="1" id="KW-0732">Signal</keyword>
<evidence type="ECO:0000256" key="1">
    <source>
        <dbReference type="SAM" id="SignalP"/>
    </source>
</evidence>
<dbReference type="AlphaFoldDB" id="A0A2V5L8Q2"/>
<accession>A0A2V5L8Q2</accession>
<sequence length="315" mass="31649">MARGGKLRRWAAALACALALALALAGCGVDAAGQIPADPMTPATAAPANMPKATASGTSTPSQVAVQVLKPALRGVSAQGHGTRATPVSPLELPAGTLFLNPASGRKEIIDPAITRSAVLMGDSQSGGAAGVKATDTWVERALTAQGYKVHFVGAGGRGFVAGTSKSPNYPDSVESGRALLPYGNPALVVVQGGGNDAALGAPDAQIRANAARLVRDLRASYPTSKFLLIGTLAKGGAKGSANAGGRRSEVDATLGDFARRNGLPFISAGDWLTRYRLTGEMADRVHLTADGHTVLTGVLAGKLGAMGLKGPAAG</sequence>
<feature type="chain" id="PRO_5015956272" evidence="1">
    <location>
        <begin position="32"/>
        <end position="315"/>
    </location>
</feature>
<comment type="caution">
    <text evidence="3">The sequence shown here is derived from an EMBL/GenBank/DDBJ whole genome shotgun (WGS) entry which is preliminary data.</text>
</comment>
<evidence type="ECO:0000259" key="2">
    <source>
        <dbReference type="Pfam" id="PF13472"/>
    </source>
</evidence>
<proteinExistence type="predicted"/>